<sequence>MSGSAGTFETGYLLSCDTIKFLLEDHGSVYAELISTCLYFWASFRAWIFRTVVMTESSVGFCPLCDNLLQFKEDLEKIQLWLVCKCGYKERSDSAVVFVKEFPDCVEEEEQIPITKGVLCPYCGHGEAGFFEKWIEVKPKTPRTGRESSTSSVMYVEHDQDSGSDEEQRVTKWTKLCARKRSVSDKKFPEAFPKREEKRKADRKLRAGITANQHPVEKPEIRRVLMFVCLNSYCNKTWEGD</sequence>
<dbReference type="EMBL" id="JBJQOH010000002">
    <property type="protein sequence ID" value="KAL3698286.1"/>
    <property type="molecule type" value="Genomic_DNA"/>
</dbReference>
<dbReference type="Gene3D" id="2.20.25.10">
    <property type="match status" value="1"/>
</dbReference>
<dbReference type="Proteomes" id="UP001633002">
    <property type="component" value="Unassembled WGS sequence"/>
</dbReference>
<name>A0ABD3I4B7_9MARC</name>
<evidence type="ECO:0000313" key="4">
    <source>
        <dbReference type="Proteomes" id="UP001633002"/>
    </source>
</evidence>
<dbReference type="InterPro" id="IPR001529">
    <property type="entry name" value="Zn_ribbon_RPB9"/>
</dbReference>
<dbReference type="SMART" id="SM00661">
    <property type="entry name" value="RPOL9"/>
    <property type="match status" value="1"/>
</dbReference>
<evidence type="ECO:0000259" key="2">
    <source>
        <dbReference type="SMART" id="SM00661"/>
    </source>
</evidence>
<accession>A0ABD3I4B7</accession>
<comment type="caution">
    <text evidence="3">The sequence shown here is derived from an EMBL/GenBank/DDBJ whole genome shotgun (WGS) entry which is preliminary data.</text>
</comment>
<evidence type="ECO:0000313" key="3">
    <source>
        <dbReference type="EMBL" id="KAL3698286.1"/>
    </source>
</evidence>
<feature type="domain" description="DNA-directed RNA polymerase II subunit RPB9-like zinc ribbon" evidence="2">
    <location>
        <begin position="60"/>
        <end position="112"/>
    </location>
</feature>
<keyword evidence="4" id="KW-1185">Reference proteome</keyword>
<organism evidence="3 4">
    <name type="scientific">Riccia sorocarpa</name>
    <dbReference type="NCBI Taxonomy" id="122646"/>
    <lineage>
        <taxon>Eukaryota</taxon>
        <taxon>Viridiplantae</taxon>
        <taxon>Streptophyta</taxon>
        <taxon>Embryophyta</taxon>
        <taxon>Marchantiophyta</taxon>
        <taxon>Marchantiopsida</taxon>
        <taxon>Marchantiidae</taxon>
        <taxon>Marchantiales</taxon>
        <taxon>Ricciaceae</taxon>
        <taxon>Riccia</taxon>
    </lineage>
</organism>
<dbReference type="SUPFAM" id="SSF57783">
    <property type="entry name" value="Zinc beta-ribbon"/>
    <property type="match status" value="1"/>
</dbReference>
<evidence type="ECO:0000256" key="1">
    <source>
        <dbReference type="SAM" id="MobiDB-lite"/>
    </source>
</evidence>
<protein>
    <recommendedName>
        <fullName evidence="2">DNA-directed RNA polymerase II subunit RPB9-like zinc ribbon domain-containing protein</fullName>
    </recommendedName>
</protein>
<proteinExistence type="predicted"/>
<feature type="region of interest" description="Disordered" evidence="1">
    <location>
        <begin position="142"/>
        <end position="161"/>
    </location>
</feature>
<gene>
    <name evidence="3" type="ORF">R1sor_012362</name>
</gene>
<dbReference type="AlphaFoldDB" id="A0ABD3I4B7"/>
<reference evidence="3 4" key="1">
    <citation type="submission" date="2024-09" db="EMBL/GenBank/DDBJ databases">
        <title>Chromosome-scale assembly of Riccia sorocarpa.</title>
        <authorList>
            <person name="Paukszto L."/>
        </authorList>
    </citation>
    <scope>NUCLEOTIDE SEQUENCE [LARGE SCALE GENOMIC DNA]</scope>
    <source>
        <strain evidence="3">LP-2024</strain>
        <tissue evidence="3">Aerial parts of the thallus</tissue>
    </source>
</reference>